<dbReference type="CDD" id="cd13539">
    <property type="entry name" value="PBP2_AvModA"/>
    <property type="match status" value="1"/>
</dbReference>
<dbReference type="Gene3D" id="3.40.190.10">
    <property type="entry name" value="Periplasmic binding protein-like II"/>
    <property type="match status" value="2"/>
</dbReference>
<organism evidence="5 6">
    <name type="scientific">Devosia nitrariae</name>
    <dbReference type="NCBI Taxonomy" id="2071872"/>
    <lineage>
        <taxon>Bacteria</taxon>
        <taxon>Pseudomonadati</taxon>
        <taxon>Pseudomonadota</taxon>
        <taxon>Alphaproteobacteria</taxon>
        <taxon>Hyphomicrobiales</taxon>
        <taxon>Devosiaceae</taxon>
        <taxon>Devosia</taxon>
    </lineage>
</organism>
<feature type="chain" id="PRO_5045277332" evidence="4">
    <location>
        <begin position="21"/>
        <end position="242"/>
    </location>
</feature>
<reference evidence="6" key="1">
    <citation type="journal article" date="2019" name="Int. J. Syst. Evol. Microbiol.">
        <title>The Global Catalogue of Microorganisms (GCM) 10K type strain sequencing project: providing services to taxonomists for standard genome sequencing and annotation.</title>
        <authorList>
            <consortium name="The Broad Institute Genomics Platform"/>
            <consortium name="The Broad Institute Genome Sequencing Center for Infectious Disease"/>
            <person name="Wu L."/>
            <person name="Ma J."/>
        </authorList>
    </citation>
    <scope>NUCLEOTIDE SEQUENCE [LARGE SCALE GENOMIC DNA]</scope>
    <source>
        <strain evidence="6">NBRC 112416</strain>
    </source>
</reference>
<keyword evidence="2" id="KW-0479">Metal-binding</keyword>
<evidence type="ECO:0000313" key="5">
    <source>
        <dbReference type="EMBL" id="GLQ56919.1"/>
    </source>
</evidence>
<dbReference type="PANTHER" id="PTHR30632">
    <property type="entry name" value="MOLYBDATE-BINDING PERIPLASMIC PROTEIN"/>
    <property type="match status" value="1"/>
</dbReference>
<sequence>MMKRVVLALLSAVSPSPAHAETVTIAVAANFTALAEDLAEMFAAQTGHEPVLSFASTGQLYAQITQGAPYEVFLAADNERPRIAIEQGLAVAGTAFTYAVGRLVLYSPTLDVSAGEVVLQEPFSKLAIADPAAAPYGAAAIETLEALGLYEAIKGRLVTGENISQTLQFVETGNAELGFVAASQVVGRPHQWLVPADFHQPIRQDAVLLKAGETNPAAVAFLDFLRSGEAVALIEAAGYDVP</sequence>
<keyword evidence="6" id="KW-1185">Reference proteome</keyword>
<dbReference type="InterPro" id="IPR044084">
    <property type="entry name" value="AvModA-like_subst-bd"/>
</dbReference>
<feature type="signal peptide" evidence="4">
    <location>
        <begin position="1"/>
        <end position="20"/>
    </location>
</feature>
<evidence type="ECO:0000313" key="6">
    <source>
        <dbReference type="Proteomes" id="UP001156691"/>
    </source>
</evidence>
<evidence type="ECO:0000256" key="1">
    <source>
        <dbReference type="ARBA" id="ARBA00009175"/>
    </source>
</evidence>
<comment type="caution">
    <text evidence="5">The sequence shown here is derived from an EMBL/GenBank/DDBJ whole genome shotgun (WGS) entry which is preliminary data.</text>
</comment>
<dbReference type="PIRSF" id="PIRSF004846">
    <property type="entry name" value="ModA"/>
    <property type="match status" value="1"/>
</dbReference>
<dbReference type="SUPFAM" id="SSF53850">
    <property type="entry name" value="Periplasmic binding protein-like II"/>
    <property type="match status" value="1"/>
</dbReference>
<comment type="similarity">
    <text evidence="1">Belongs to the bacterial solute-binding protein ModA family.</text>
</comment>
<dbReference type="InterPro" id="IPR050682">
    <property type="entry name" value="ModA/WtpA"/>
</dbReference>
<keyword evidence="3 4" id="KW-0732">Signal</keyword>
<dbReference type="InterPro" id="IPR005950">
    <property type="entry name" value="ModA"/>
</dbReference>
<proteinExistence type="inferred from homology"/>
<protein>
    <submittedName>
        <fullName evidence="5">Molybdate ABC transporter substrate-binding protein</fullName>
    </submittedName>
</protein>
<evidence type="ECO:0000256" key="2">
    <source>
        <dbReference type="ARBA" id="ARBA00022723"/>
    </source>
</evidence>
<evidence type="ECO:0000256" key="4">
    <source>
        <dbReference type="SAM" id="SignalP"/>
    </source>
</evidence>
<dbReference type="EMBL" id="BSNS01000022">
    <property type="protein sequence ID" value="GLQ56919.1"/>
    <property type="molecule type" value="Genomic_DNA"/>
</dbReference>
<dbReference type="PANTHER" id="PTHR30632:SF14">
    <property type="entry name" value="TUNGSTATE_MOLYBDATE_CHROMATE-BINDING PROTEIN MODA"/>
    <property type="match status" value="1"/>
</dbReference>
<name>A0ABQ5W9Z3_9HYPH</name>
<dbReference type="Proteomes" id="UP001156691">
    <property type="component" value="Unassembled WGS sequence"/>
</dbReference>
<gene>
    <name evidence="5" type="primary">modA</name>
    <name evidence="5" type="ORF">GCM10010862_41780</name>
</gene>
<dbReference type="Pfam" id="PF13531">
    <property type="entry name" value="SBP_bac_11"/>
    <property type="match status" value="1"/>
</dbReference>
<dbReference type="NCBIfam" id="TIGR01256">
    <property type="entry name" value="modA"/>
    <property type="match status" value="1"/>
</dbReference>
<evidence type="ECO:0000256" key="3">
    <source>
        <dbReference type="ARBA" id="ARBA00022729"/>
    </source>
</evidence>
<accession>A0ABQ5W9Z3</accession>